<proteinExistence type="predicted"/>
<dbReference type="AlphaFoldDB" id="A0AAU9KH52"/>
<organism evidence="1 2">
    <name type="scientific">Blepharisma stoltei</name>
    <dbReference type="NCBI Taxonomy" id="1481888"/>
    <lineage>
        <taxon>Eukaryota</taxon>
        <taxon>Sar</taxon>
        <taxon>Alveolata</taxon>
        <taxon>Ciliophora</taxon>
        <taxon>Postciliodesmatophora</taxon>
        <taxon>Heterotrichea</taxon>
        <taxon>Heterotrichida</taxon>
        <taxon>Blepharismidae</taxon>
        <taxon>Blepharisma</taxon>
    </lineage>
</organism>
<accession>A0AAU9KH52</accession>
<keyword evidence="2" id="KW-1185">Reference proteome</keyword>
<dbReference type="Proteomes" id="UP001162131">
    <property type="component" value="Unassembled WGS sequence"/>
</dbReference>
<evidence type="ECO:0000313" key="1">
    <source>
        <dbReference type="EMBL" id="CAG9333342.1"/>
    </source>
</evidence>
<evidence type="ECO:0000313" key="2">
    <source>
        <dbReference type="Proteomes" id="UP001162131"/>
    </source>
</evidence>
<reference evidence="1" key="1">
    <citation type="submission" date="2021-09" db="EMBL/GenBank/DDBJ databases">
        <authorList>
            <consortium name="AG Swart"/>
            <person name="Singh M."/>
            <person name="Singh A."/>
            <person name="Seah K."/>
            <person name="Emmerich C."/>
        </authorList>
    </citation>
    <scope>NUCLEOTIDE SEQUENCE</scope>
    <source>
        <strain evidence="1">ATCC30299</strain>
    </source>
</reference>
<protein>
    <submittedName>
        <fullName evidence="1">Uncharacterized protein</fullName>
    </submittedName>
</protein>
<dbReference type="EMBL" id="CAJZBQ010000056">
    <property type="protein sequence ID" value="CAG9333342.1"/>
    <property type="molecule type" value="Genomic_DNA"/>
</dbReference>
<sequence>MKYESLSSYLPENWKNCDRYQRFEIILRESILHLLSEAELAKLSPIKLEREELADYIIDMLNEKIEAPESSNYSEMIIQPIMLPRPSLIRLSELEHVQESSQKLNFSM</sequence>
<name>A0AAU9KH52_9CILI</name>
<gene>
    <name evidence="1" type="ORF">BSTOLATCC_MIC58155</name>
</gene>
<comment type="caution">
    <text evidence="1">The sequence shown here is derived from an EMBL/GenBank/DDBJ whole genome shotgun (WGS) entry which is preliminary data.</text>
</comment>